<feature type="region of interest" description="Disordered" evidence="8">
    <location>
        <begin position="751"/>
        <end position="844"/>
    </location>
</feature>
<dbReference type="Gene3D" id="3.40.850.10">
    <property type="entry name" value="Kinesin motor domain"/>
    <property type="match status" value="1"/>
</dbReference>
<keyword evidence="3 6" id="KW-0547">Nucleotide-binding</keyword>
<dbReference type="Proteomes" id="UP000053617">
    <property type="component" value="Unassembled WGS sequence"/>
</dbReference>
<feature type="region of interest" description="Disordered" evidence="8">
    <location>
        <begin position="508"/>
        <end position="532"/>
    </location>
</feature>
<feature type="coiled-coil region" evidence="7">
    <location>
        <begin position="1670"/>
        <end position="1777"/>
    </location>
</feature>
<evidence type="ECO:0000256" key="1">
    <source>
        <dbReference type="ARBA" id="ARBA00004496"/>
    </source>
</evidence>
<dbReference type="InterPro" id="IPR027640">
    <property type="entry name" value="Kinesin-like_fam"/>
</dbReference>
<feature type="compositionally biased region" description="Basic and acidic residues" evidence="8">
    <location>
        <begin position="767"/>
        <end position="781"/>
    </location>
</feature>
<feature type="region of interest" description="Disordered" evidence="8">
    <location>
        <begin position="1555"/>
        <end position="1651"/>
    </location>
</feature>
<gene>
    <name evidence="10" type="ORF">Z518_03086</name>
</gene>
<feature type="region of interest" description="Disordered" evidence="8">
    <location>
        <begin position="1015"/>
        <end position="1044"/>
    </location>
</feature>
<keyword evidence="11" id="KW-1185">Reference proteome</keyword>
<dbReference type="Gene3D" id="1.10.287.1490">
    <property type="match status" value="1"/>
</dbReference>
<comment type="similarity">
    <text evidence="6">Belongs to the TRAFAC class myosin-kinesin ATPase superfamily. Kinesin family.</text>
</comment>
<dbReference type="GO" id="GO:0051231">
    <property type="term" value="P:spindle elongation"/>
    <property type="evidence" value="ECO:0007669"/>
    <property type="project" value="TreeGrafter"/>
</dbReference>
<feature type="region of interest" description="Disordered" evidence="8">
    <location>
        <begin position="886"/>
        <end position="970"/>
    </location>
</feature>
<feature type="compositionally biased region" description="Pro residues" evidence="8">
    <location>
        <begin position="1612"/>
        <end position="1625"/>
    </location>
</feature>
<dbReference type="GO" id="GO:0005875">
    <property type="term" value="C:microtubule associated complex"/>
    <property type="evidence" value="ECO:0007669"/>
    <property type="project" value="TreeGrafter"/>
</dbReference>
<evidence type="ECO:0000256" key="7">
    <source>
        <dbReference type="SAM" id="Coils"/>
    </source>
</evidence>
<feature type="domain" description="Kinesin motor" evidence="9">
    <location>
        <begin position="68"/>
        <end position="475"/>
    </location>
</feature>
<feature type="compositionally biased region" description="Low complexity" evidence="8">
    <location>
        <begin position="32"/>
        <end position="53"/>
    </location>
</feature>
<organism evidence="10 11">
    <name type="scientific">Rhinocladiella mackenziei CBS 650.93</name>
    <dbReference type="NCBI Taxonomy" id="1442369"/>
    <lineage>
        <taxon>Eukaryota</taxon>
        <taxon>Fungi</taxon>
        <taxon>Dikarya</taxon>
        <taxon>Ascomycota</taxon>
        <taxon>Pezizomycotina</taxon>
        <taxon>Eurotiomycetes</taxon>
        <taxon>Chaetothyriomycetidae</taxon>
        <taxon>Chaetothyriales</taxon>
        <taxon>Herpotrichiellaceae</taxon>
        <taxon>Rhinocladiella</taxon>
    </lineage>
</organism>
<dbReference type="Pfam" id="PF00225">
    <property type="entry name" value="Kinesin"/>
    <property type="match status" value="1"/>
</dbReference>
<proteinExistence type="inferred from homology"/>
<dbReference type="PANTHER" id="PTHR47969">
    <property type="entry name" value="CHROMOSOME-ASSOCIATED KINESIN KIF4A-RELATED"/>
    <property type="match status" value="1"/>
</dbReference>
<evidence type="ECO:0000256" key="5">
    <source>
        <dbReference type="ARBA" id="ARBA00023054"/>
    </source>
</evidence>
<dbReference type="GO" id="GO:0005737">
    <property type="term" value="C:cytoplasm"/>
    <property type="evidence" value="ECO:0007669"/>
    <property type="project" value="UniProtKB-SubCell"/>
</dbReference>
<feature type="coiled-coil region" evidence="7">
    <location>
        <begin position="1146"/>
        <end position="1211"/>
    </location>
</feature>
<dbReference type="InterPro" id="IPR036961">
    <property type="entry name" value="Kinesin_motor_dom_sf"/>
</dbReference>
<dbReference type="InterPro" id="IPR001752">
    <property type="entry name" value="Kinesin_motor_dom"/>
</dbReference>
<comment type="subcellular location">
    <subcellularLocation>
        <location evidence="1">Cytoplasm</location>
    </subcellularLocation>
</comment>
<evidence type="ECO:0000313" key="10">
    <source>
        <dbReference type="EMBL" id="KIX08430.1"/>
    </source>
</evidence>
<feature type="compositionally biased region" description="Basic and acidic residues" evidence="8">
    <location>
        <begin position="512"/>
        <end position="532"/>
    </location>
</feature>
<dbReference type="InterPro" id="IPR019821">
    <property type="entry name" value="Kinesin_motor_CS"/>
</dbReference>
<name>A0A0D2JGG7_9EURO</name>
<feature type="compositionally biased region" description="Low complexity" evidence="8">
    <location>
        <begin position="932"/>
        <end position="951"/>
    </location>
</feature>
<dbReference type="GO" id="GO:0005524">
    <property type="term" value="F:ATP binding"/>
    <property type="evidence" value="ECO:0007669"/>
    <property type="project" value="UniProtKB-UniRule"/>
</dbReference>
<keyword evidence="2" id="KW-0963">Cytoplasm</keyword>
<dbReference type="PANTHER" id="PTHR47969:SF15">
    <property type="entry name" value="CHROMOSOME-ASSOCIATED KINESIN KIF4A-RELATED"/>
    <property type="match status" value="1"/>
</dbReference>
<dbReference type="SMART" id="SM00129">
    <property type="entry name" value="KISc"/>
    <property type="match status" value="1"/>
</dbReference>
<feature type="coiled-coil region" evidence="7">
    <location>
        <begin position="708"/>
        <end position="735"/>
    </location>
</feature>
<dbReference type="SUPFAM" id="SSF52540">
    <property type="entry name" value="P-loop containing nucleoside triphosphate hydrolases"/>
    <property type="match status" value="1"/>
</dbReference>
<evidence type="ECO:0000256" key="4">
    <source>
        <dbReference type="ARBA" id="ARBA00022840"/>
    </source>
</evidence>
<keyword evidence="6" id="KW-0505">Motor protein</keyword>
<dbReference type="GO" id="GO:0003777">
    <property type="term" value="F:microtubule motor activity"/>
    <property type="evidence" value="ECO:0007669"/>
    <property type="project" value="InterPro"/>
</dbReference>
<feature type="binding site" evidence="6">
    <location>
        <begin position="155"/>
        <end position="162"/>
    </location>
    <ligand>
        <name>ATP</name>
        <dbReference type="ChEBI" id="CHEBI:30616"/>
    </ligand>
</feature>
<dbReference type="OrthoDB" id="3176171at2759"/>
<dbReference type="GeneID" id="25291157"/>
<dbReference type="GO" id="GO:0008017">
    <property type="term" value="F:microtubule binding"/>
    <property type="evidence" value="ECO:0007669"/>
    <property type="project" value="InterPro"/>
</dbReference>
<dbReference type="STRING" id="1442369.A0A0D2JGG7"/>
<protein>
    <recommendedName>
        <fullName evidence="9">Kinesin motor domain-containing protein</fullName>
    </recommendedName>
</protein>
<evidence type="ECO:0000256" key="3">
    <source>
        <dbReference type="ARBA" id="ARBA00022741"/>
    </source>
</evidence>
<accession>A0A0D2JGG7</accession>
<feature type="compositionally biased region" description="Polar residues" evidence="8">
    <location>
        <begin position="1594"/>
        <end position="1604"/>
    </location>
</feature>
<dbReference type="PROSITE" id="PS00411">
    <property type="entry name" value="KINESIN_MOTOR_1"/>
    <property type="match status" value="1"/>
</dbReference>
<dbReference type="EMBL" id="KN847476">
    <property type="protein sequence ID" value="KIX08430.1"/>
    <property type="molecule type" value="Genomic_DNA"/>
</dbReference>
<evidence type="ECO:0000256" key="2">
    <source>
        <dbReference type="ARBA" id="ARBA00022490"/>
    </source>
</evidence>
<feature type="compositionally biased region" description="Polar residues" evidence="8">
    <location>
        <begin position="819"/>
        <end position="828"/>
    </location>
</feature>
<evidence type="ECO:0000256" key="8">
    <source>
        <dbReference type="SAM" id="MobiDB-lite"/>
    </source>
</evidence>
<dbReference type="HOGENOM" id="CLU_241013_0_0_1"/>
<evidence type="ECO:0000313" key="11">
    <source>
        <dbReference type="Proteomes" id="UP000053617"/>
    </source>
</evidence>
<keyword evidence="5 7" id="KW-0175">Coiled coil</keyword>
<dbReference type="RefSeq" id="XP_013275566.1">
    <property type="nucleotide sequence ID" value="XM_013420112.1"/>
</dbReference>
<feature type="compositionally biased region" description="Polar residues" evidence="8">
    <location>
        <begin position="1560"/>
        <end position="1578"/>
    </location>
</feature>
<feature type="region of interest" description="Disordered" evidence="8">
    <location>
        <begin position="1"/>
        <end position="69"/>
    </location>
</feature>
<keyword evidence="4 6" id="KW-0067">ATP-binding</keyword>
<reference evidence="10 11" key="1">
    <citation type="submission" date="2015-01" db="EMBL/GenBank/DDBJ databases">
        <title>The Genome Sequence of Rhinocladiella mackenzie CBS 650.93.</title>
        <authorList>
            <consortium name="The Broad Institute Genomics Platform"/>
            <person name="Cuomo C."/>
            <person name="de Hoog S."/>
            <person name="Gorbushina A."/>
            <person name="Stielow B."/>
            <person name="Teixiera M."/>
            <person name="Abouelleil A."/>
            <person name="Chapman S.B."/>
            <person name="Priest M."/>
            <person name="Young S.K."/>
            <person name="Wortman J."/>
            <person name="Nusbaum C."/>
            <person name="Birren B."/>
        </authorList>
    </citation>
    <scope>NUCLEOTIDE SEQUENCE [LARGE SCALE GENOMIC DNA]</scope>
    <source>
        <strain evidence="10 11">CBS 650.93</strain>
    </source>
</reference>
<feature type="compositionally biased region" description="Polar residues" evidence="8">
    <location>
        <begin position="952"/>
        <end position="968"/>
    </location>
</feature>
<feature type="compositionally biased region" description="Polar residues" evidence="8">
    <location>
        <begin position="895"/>
        <end position="916"/>
    </location>
</feature>
<feature type="coiled-coil region" evidence="7">
    <location>
        <begin position="1248"/>
        <end position="1345"/>
    </location>
</feature>
<feature type="coiled-coil region" evidence="7">
    <location>
        <begin position="589"/>
        <end position="623"/>
    </location>
</feature>
<dbReference type="VEuPathDB" id="FungiDB:Z518_03086"/>
<feature type="coiled-coil region" evidence="7">
    <location>
        <begin position="1072"/>
        <end position="1106"/>
    </location>
</feature>
<dbReference type="PRINTS" id="PR00380">
    <property type="entry name" value="KINESINHEAVY"/>
</dbReference>
<dbReference type="InterPro" id="IPR027417">
    <property type="entry name" value="P-loop_NTPase"/>
</dbReference>
<evidence type="ECO:0000259" key="9">
    <source>
        <dbReference type="PROSITE" id="PS50067"/>
    </source>
</evidence>
<dbReference type="GO" id="GO:0007052">
    <property type="term" value="P:mitotic spindle organization"/>
    <property type="evidence" value="ECO:0007669"/>
    <property type="project" value="TreeGrafter"/>
</dbReference>
<dbReference type="GO" id="GO:0007018">
    <property type="term" value="P:microtubule-based movement"/>
    <property type="evidence" value="ECO:0007669"/>
    <property type="project" value="InterPro"/>
</dbReference>
<dbReference type="PROSITE" id="PS50067">
    <property type="entry name" value="KINESIN_MOTOR_2"/>
    <property type="match status" value="1"/>
</dbReference>
<evidence type="ECO:0000256" key="6">
    <source>
        <dbReference type="PROSITE-ProRule" id="PRU00283"/>
    </source>
</evidence>
<sequence>MISSPPGSPDGARQVRAQSMYSAPSPDPMQKQRPQSMISRPPPRSQSRMSQSSNHVGSRASDEDAKTSVRVVVRVRPPLGPADPGFELIPQRFQRSMVQVNTNTSLAVDSPQGRKIFIFDRVFGEETTQKGVWEYLQDSVDSFLQGYNVSILAYGQSGAGKSYTMGTSGPTEQFDPSLKGKALAHSQIWKYSQLLSGVIPRAAQHLFENLNGSSAHSRHSSGLKSPTRYSVTSLNQVMQNSRSFIDKGWEMSVTYVEIYNEQPRDLLLPEDAPFTERANVQIREDPRGRIFVEGLNSVRISSIEELMRVLNHGSTIRQTDATAINARSSRSHAVFTVNLRQTRAQGFNSSKDKRSSLAIDHMSGGESPMTVESKLHFVDLAGSERLKNTGATGDRAREGISINAGLASLGKVISQLSSRTPGTYVSYRDSKLTRMLQDSLGGNAITYMIACVTPAEFHLSETLNTVQYAQRARNIQSKPKIQHVDDGGDKQAVIERLRTEIAFLRQQIRSAESSDRRPGMMSERSDRPNERENELHHQLLDIQESYNALSQRHAKLVSELTKSADTGDQLNSAAGESAVDRLKRSQANQEMIEQVVMEYEKTIQSLETNLSNTRSSLATTESNLLERETKCAYIETMNQQLNARVQKLMDRESNTEQYLHDLEARLDDQNSGGEKNDAIISDLRKEIARIRESETNAEDYICTLEERLAEADQDMEIMQREIERLEHLVERQRSLGKLDNLLYELDHIQDKDGKSKVPTEPSSEATKVVEEEHEKDRKTAEQTELPPQQEDELDEHVEESAQQPTEESDEAGLEKLETAVSQQKSLQAPQGGGEDENLPSPAQSKFITEKFEAVSQELFDLRLEHESTVNELDLLSAKYQEALRTLAEMQDSIDEQPQATTSPPENGTTETPQSPSFLEEAEMQGAEDGQHLPSSRSLSSELSLAGESSTSTDTDITPVSKKTQSAEVASQEVERLQNLLAEHERNMHEVTEQYVQLQADHKEALNTVERLKSQVQRARPASPGTPGMLRRMTSQTGSGVDRGQRSITSLRTLLAEEFESRPDRMEGAEVHLIAANNELQTRLERIHALEAEVKNAKKEMEIKSTIISGLTRERTSIKAGSPVDLNMVSQLRDQIIQKETELKSLHEGYARREQELQDEIQTLKLEKAGAQQSIPPTSEHEEKINALNEQLSELKSKHQTAQKAIDESEKRYIRTKSELEVALASVETLKAQQAAGEGDASLERAATANAMQTERDNYQELISNLKKEVEEQRSLNDEHAAKTSELRQLHASLSKDFDAHSDVIKSQQQEIASLRAELVQLERKVEEAEIAAESHKESMKALHDAHASEIEEMKLAHGGNLAGYDDQIAEMTTKHEKLVATYKTDLEHALSTVQKLVSSAETALGHPTTADMLASHIQDLVDEKRHIAEANHRLNGVNAELERQLDGRQSLLELEEELASANAKIGNYQETIRSLANEVGNHEETIREKDNLLKKAEAAVEAVESEKAKKLVIIEELEQQLQNSFDQHHNRVSVIQAQGNQALIEAQQRIATLERDLDQQRSINEVGSENGSRSNTMKSQHRPQSPPVEGGPPRSNSMTSNLRKSASIASLPSPPPAIPLPPLPTLPGLQVASTNATNPSPPQSRHTSKEVALPITPVSGTVVSSNSQNVRRQSALIEEQENRLRTIEKHLHAEKQLTATLEEALVDLETQSNKLRVDAESWKKKAWAMEEELAGLKKERRSERLSVQAVEEEVKKRREAEAARAQLEERMRLLTVGKDGKIKKRKGSSLNCF</sequence>